<sequence>MTASVSITVNQFLELSQLYEEKDSVFSVVGCAYLIKNKKATPSKKNHCGNPTHEDTVKTAKIYLEGLYSILCEDSECSPKGAGIDFNHILEELVKYFLCKGRHRGKDNQANLIKQWSEELSAYKKRCQLREQLKLYLVNLNNTPSQIPDDLGLRAPNSDNLNTTPKRATAKFPKSLPSTPVPRAKAEFEPYSQGTPEGEEGDRVIARALNSVLERRLKGKQLKEKLDGSI</sequence>
<name>A0AAD6HBE0_9EURO</name>
<evidence type="ECO:0000256" key="1">
    <source>
        <dbReference type="SAM" id="MobiDB-lite"/>
    </source>
</evidence>
<protein>
    <submittedName>
        <fullName evidence="2">Uncharacterized protein</fullName>
    </submittedName>
</protein>
<dbReference type="EMBL" id="JAQJAN010000020">
    <property type="protein sequence ID" value="KAJ5703922.1"/>
    <property type="molecule type" value="Genomic_DNA"/>
</dbReference>
<gene>
    <name evidence="2" type="ORF">N7493_011060</name>
</gene>
<organism evidence="2 3">
    <name type="scientific">Penicillium malachiteum</name>
    <dbReference type="NCBI Taxonomy" id="1324776"/>
    <lineage>
        <taxon>Eukaryota</taxon>
        <taxon>Fungi</taxon>
        <taxon>Dikarya</taxon>
        <taxon>Ascomycota</taxon>
        <taxon>Pezizomycotina</taxon>
        <taxon>Eurotiomycetes</taxon>
        <taxon>Eurotiomycetidae</taxon>
        <taxon>Eurotiales</taxon>
        <taxon>Aspergillaceae</taxon>
        <taxon>Penicillium</taxon>
    </lineage>
</organism>
<evidence type="ECO:0000313" key="2">
    <source>
        <dbReference type="EMBL" id="KAJ5703922.1"/>
    </source>
</evidence>
<feature type="compositionally biased region" description="Polar residues" evidence="1">
    <location>
        <begin position="157"/>
        <end position="166"/>
    </location>
</feature>
<accession>A0AAD6HBE0</accession>
<proteinExistence type="predicted"/>
<reference evidence="2" key="2">
    <citation type="submission" date="2023-01" db="EMBL/GenBank/DDBJ databases">
        <authorList>
            <person name="Petersen C."/>
        </authorList>
    </citation>
    <scope>NUCLEOTIDE SEQUENCE</scope>
    <source>
        <strain evidence="2">IBT 17514</strain>
    </source>
</reference>
<evidence type="ECO:0000313" key="3">
    <source>
        <dbReference type="Proteomes" id="UP001215712"/>
    </source>
</evidence>
<comment type="caution">
    <text evidence="2">The sequence shown here is derived from an EMBL/GenBank/DDBJ whole genome shotgun (WGS) entry which is preliminary data.</text>
</comment>
<dbReference type="Proteomes" id="UP001215712">
    <property type="component" value="Unassembled WGS sequence"/>
</dbReference>
<reference evidence="2" key="1">
    <citation type="journal article" date="2023" name="IMA Fungus">
        <title>Comparative genomic study of the Penicillium genus elucidates a diverse pangenome and 15 lateral gene transfer events.</title>
        <authorList>
            <person name="Petersen C."/>
            <person name="Sorensen T."/>
            <person name="Nielsen M.R."/>
            <person name="Sondergaard T.E."/>
            <person name="Sorensen J.L."/>
            <person name="Fitzpatrick D.A."/>
            <person name="Frisvad J.C."/>
            <person name="Nielsen K.L."/>
        </authorList>
    </citation>
    <scope>NUCLEOTIDE SEQUENCE</scope>
    <source>
        <strain evidence="2">IBT 17514</strain>
    </source>
</reference>
<keyword evidence="3" id="KW-1185">Reference proteome</keyword>
<feature type="region of interest" description="Disordered" evidence="1">
    <location>
        <begin position="148"/>
        <end position="203"/>
    </location>
</feature>
<dbReference type="AlphaFoldDB" id="A0AAD6HBE0"/>